<evidence type="ECO:0000313" key="8">
    <source>
        <dbReference type="Proteomes" id="UP001295740"/>
    </source>
</evidence>
<organism evidence="7 8">
    <name type="scientific">Anthostomella pinea</name>
    <dbReference type="NCBI Taxonomy" id="933095"/>
    <lineage>
        <taxon>Eukaryota</taxon>
        <taxon>Fungi</taxon>
        <taxon>Dikarya</taxon>
        <taxon>Ascomycota</taxon>
        <taxon>Pezizomycotina</taxon>
        <taxon>Sordariomycetes</taxon>
        <taxon>Xylariomycetidae</taxon>
        <taxon>Xylariales</taxon>
        <taxon>Xylariaceae</taxon>
        <taxon>Anthostomella</taxon>
    </lineage>
</organism>
<dbReference type="InterPro" id="IPR016169">
    <property type="entry name" value="FAD-bd_PCMH_sub2"/>
</dbReference>
<dbReference type="InterPro" id="IPR036318">
    <property type="entry name" value="FAD-bd_PCMH-like_sf"/>
</dbReference>
<dbReference type="InterPro" id="IPR006094">
    <property type="entry name" value="Oxid_FAD_bind_N"/>
</dbReference>
<name>A0AAI8VLM4_9PEZI</name>
<evidence type="ECO:0000256" key="2">
    <source>
        <dbReference type="ARBA" id="ARBA00022630"/>
    </source>
</evidence>
<evidence type="ECO:0000256" key="1">
    <source>
        <dbReference type="ARBA" id="ARBA00005466"/>
    </source>
</evidence>
<dbReference type="EMBL" id="CAUWAG010000010">
    <property type="protein sequence ID" value="CAJ2507153.1"/>
    <property type="molecule type" value="Genomic_DNA"/>
</dbReference>
<accession>A0AAI8VLM4</accession>
<keyword evidence="5" id="KW-0560">Oxidoreductase</keyword>
<dbReference type="InterPro" id="IPR012951">
    <property type="entry name" value="BBE"/>
</dbReference>
<dbReference type="InterPro" id="IPR016166">
    <property type="entry name" value="FAD-bd_PCMH"/>
</dbReference>
<keyword evidence="2" id="KW-0285">Flavoprotein</keyword>
<keyword evidence="4" id="KW-0274">FAD</keyword>
<evidence type="ECO:0000259" key="6">
    <source>
        <dbReference type="PROSITE" id="PS51387"/>
    </source>
</evidence>
<comment type="similarity">
    <text evidence="1">Belongs to the oxygen-dependent FAD-linked oxidoreductase family.</text>
</comment>
<dbReference type="Proteomes" id="UP001295740">
    <property type="component" value="Unassembled WGS sequence"/>
</dbReference>
<protein>
    <submittedName>
        <fullName evidence="7">Uu.00g083390.m01.CDS01</fullName>
    </submittedName>
</protein>
<dbReference type="Pfam" id="PF01565">
    <property type="entry name" value="FAD_binding_4"/>
    <property type="match status" value="1"/>
</dbReference>
<keyword evidence="8" id="KW-1185">Reference proteome</keyword>
<evidence type="ECO:0000256" key="5">
    <source>
        <dbReference type="ARBA" id="ARBA00023002"/>
    </source>
</evidence>
<dbReference type="AlphaFoldDB" id="A0AAI8VLM4"/>
<dbReference type="Pfam" id="PF08031">
    <property type="entry name" value="BBE"/>
    <property type="match status" value="1"/>
</dbReference>
<gene>
    <name evidence="7" type="ORF">KHLLAP_LOCUS7621</name>
</gene>
<proteinExistence type="inferred from homology"/>
<keyword evidence="3" id="KW-0732">Signal</keyword>
<evidence type="ECO:0000256" key="4">
    <source>
        <dbReference type="ARBA" id="ARBA00022827"/>
    </source>
</evidence>
<dbReference type="SUPFAM" id="SSF56176">
    <property type="entry name" value="FAD-binding/transporter-associated domain-like"/>
    <property type="match status" value="1"/>
</dbReference>
<dbReference type="GO" id="GO:0071949">
    <property type="term" value="F:FAD binding"/>
    <property type="evidence" value="ECO:0007669"/>
    <property type="project" value="InterPro"/>
</dbReference>
<reference evidence="7" key="1">
    <citation type="submission" date="2023-10" db="EMBL/GenBank/DDBJ databases">
        <authorList>
            <person name="Hackl T."/>
        </authorList>
    </citation>
    <scope>NUCLEOTIDE SEQUENCE</scope>
</reference>
<evidence type="ECO:0000256" key="3">
    <source>
        <dbReference type="ARBA" id="ARBA00022729"/>
    </source>
</evidence>
<dbReference type="PROSITE" id="PS51387">
    <property type="entry name" value="FAD_PCMH"/>
    <property type="match status" value="1"/>
</dbReference>
<dbReference type="Gene3D" id="3.30.465.10">
    <property type="match status" value="1"/>
</dbReference>
<dbReference type="Gene3D" id="3.40.462.20">
    <property type="match status" value="1"/>
</dbReference>
<evidence type="ECO:0000313" key="7">
    <source>
        <dbReference type="EMBL" id="CAJ2507153.1"/>
    </source>
</evidence>
<dbReference type="GO" id="GO:0016491">
    <property type="term" value="F:oxidoreductase activity"/>
    <property type="evidence" value="ECO:0007669"/>
    <property type="project" value="UniProtKB-KW"/>
</dbReference>
<comment type="caution">
    <text evidence="7">The sequence shown here is derived from an EMBL/GenBank/DDBJ whole genome shotgun (WGS) entry which is preliminary data.</text>
</comment>
<sequence>MVPTTSRAVQWPETTQVYYPDSSAFVEATARWNAFKAPGYDAAISPSTEEEVVAINSIPFLATGGRHGYGTTLATLQNGLAVDLSRINEVSIKTAGSTLTVGGGAKHSDVLASVYEAGFQLPSGSCSAVGFVGATLGAGVGVFSGIYGLLIDSLLSVRMVTASGDLIEISESSNSDLFWALRGAGANFGIMTSATYRLRQQTNKGEVFVADLIYPAAFKESYFNVLQALEDNWPPEQGINSAIFWDPSSNATCIMGTFVYTGPETDARRVLAPFFNLNPSVSRVVVVPFYKVPSVLLMGMIEGFCDTKEGIHSIHSLNVRKFSAETYVAAVGKFEAFFETYPAARSSAAVLETFSNAQTSKVSDDATAYPWRDAKRNFMFQMGWEGLDNPIGSVADDFARQLRADFVATSGYPELSVYVCYAWGDETLEQIYGRDKLPRLLALKKTWDPDNVFEYSNALPTKYPVPYRSHSPGRGKLSASKGNGQISSMSPLRRANKYFDIVEQASYLFV</sequence>
<dbReference type="PANTHER" id="PTHR42973:SF32">
    <property type="entry name" value="FAD-LINKED OXIDOREDUCTASE AFOF"/>
    <property type="match status" value="1"/>
</dbReference>
<dbReference type="PANTHER" id="PTHR42973">
    <property type="entry name" value="BINDING OXIDOREDUCTASE, PUTATIVE (AFU_ORTHOLOGUE AFUA_1G17690)-RELATED"/>
    <property type="match status" value="1"/>
</dbReference>
<dbReference type="InterPro" id="IPR050416">
    <property type="entry name" value="FAD-linked_Oxidoreductase"/>
</dbReference>
<feature type="domain" description="FAD-binding PCMH-type" evidence="6">
    <location>
        <begin position="36"/>
        <end position="201"/>
    </location>
</feature>